<dbReference type="OrthoDB" id="3249725at2759"/>
<keyword evidence="2" id="KW-1185">Reference proteome</keyword>
<dbReference type="Proteomes" id="UP000759537">
    <property type="component" value="Unassembled WGS sequence"/>
</dbReference>
<reference evidence="1" key="2">
    <citation type="journal article" date="2020" name="Nat. Commun.">
        <title>Large-scale genome sequencing of mycorrhizal fungi provides insights into the early evolution of symbiotic traits.</title>
        <authorList>
            <person name="Miyauchi S."/>
            <person name="Kiss E."/>
            <person name="Kuo A."/>
            <person name="Drula E."/>
            <person name="Kohler A."/>
            <person name="Sanchez-Garcia M."/>
            <person name="Morin E."/>
            <person name="Andreopoulos B."/>
            <person name="Barry K.W."/>
            <person name="Bonito G."/>
            <person name="Buee M."/>
            <person name="Carver A."/>
            <person name="Chen C."/>
            <person name="Cichocki N."/>
            <person name="Clum A."/>
            <person name="Culley D."/>
            <person name="Crous P.W."/>
            <person name="Fauchery L."/>
            <person name="Girlanda M."/>
            <person name="Hayes R.D."/>
            <person name="Keri Z."/>
            <person name="LaButti K."/>
            <person name="Lipzen A."/>
            <person name="Lombard V."/>
            <person name="Magnuson J."/>
            <person name="Maillard F."/>
            <person name="Murat C."/>
            <person name="Nolan M."/>
            <person name="Ohm R.A."/>
            <person name="Pangilinan J."/>
            <person name="Pereira M.F."/>
            <person name="Perotto S."/>
            <person name="Peter M."/>
            <person name="Pfister S."/>
            <person name="Riley R."/>
            <person name="Sitrit Y."/>
            <person name="Stielow J.B."/>
            <person name="Szollosi G."/>
            <person name="Zifcakova L."/>
            <person name="Stursova M."/>
            <person name="Spatafora J.W."/>
            <person name="Tedersoo L."/>
            <person name="Vaario L.M."/>
            <person name="Yamada A."/>
            <person name="Yan M."/>
            <person name="Wang P."/>
            <person name="Xu J."/>
            <person name="Bruns T."/>
            <person name="Baldrian P."/>
            <person name="Vilgalys R."/>
            <person name="Dunand C."/>
            <person name="Henrissat B."/>
            <person name="Grigoriev I.V."/>
            <person name="Hibbett D."/>
            <person name="Nagy L.G."/>
            <person name="Martin F.M."/>
        </authorList>
    </citation>
    <scope>NUCLEOTIDE SEQUENCE</scope>
    <source>
        <strain evidence="1">Prilba</strain>
    </source>
</reference>
<evidence type="ECO:0000313" key="2">
    <source>
        <dbReference type="Proteomes" id="UP000759537"/>
    </source>
</evidence>
<dbReference type="EMBL" id="WHVB01000027">
    <property type="protein sequence ID" value="KAF8469876.1"/>
    <property type="molecule type" value="Genomic_DNA"/>
</dbReference>
<dbReference type="SUPFAM" id="SSF52047">
    <property type="entry name" value="RNI-like"/>
    <property type="match status" value="1"/>
</dbReference>
<comment type="caution">
    <text evidence="1">The sequence shown here is derived from an EMBL/GenBank/DDBJ whole genome shotgun (WGS) entry which is preliminary data.</text>
</comment>
<sequence>MTLDVWPPLPLVIFVHGYKTDSGFPAESVDNIIAALERRDRVSQITLMDVPSSDLEILLAAIQEPFPELTYLELGYDLWSDETGPVISELFLGSSAPRLQSIWLSCIPFPGLPKLLLSATRLIDLQLWNIPHSGYISPEAMATTLSTLTSLQFLSLEFRSPQSRPDQDSRRLPPLTRSVLPVLIVFIFRGVSEYLEYLVALIDFPQLSSLYVTFFNQILFDTPQFIQLFNRTPTLKVLEKAHVIFRHDIVRVRFSSSLTPLDGGLDVTILCRELDWQISSLEQEPGSKPDWQDNVENVLWLELLHPFPAVKNLYLCNEFAPRVVPALQELIGVRTIEVLPALQNIFLEDLQSTGPVQEGIQQFIAMRQVTGHPIAVSRWDNSEQDMRVW</sequence>
<dbReference type="Gene3D" id="3.80.10.10">
    <property type="entry name" value="Ribonuclease Inhibitor"/>
    <property type="match status" value="1"/>
</dbReference>
<protein>
    <submittedName>
        <fullName evidence="1">Uncharacterized protein</fullName>
    </submittedName>
</protein>
<proteinExistence type="predicted"/>
<evidence type="ECO:0000313" key="1">
    <source>
        <dbReference type="EMBL" id="KAF8469876.1"/>
    </source>
</evidence>
<dbReference type="InterPro" id="IPR032675">
    <property type="entry name" value="LRR_dom_sf"/>
</dbReference>
<name>A0A9P5JY14_9AGAM</name>
<accession>A0A9P5JY14</accession>
<organism evidence="1 2">
    <name type="scientific">Russula ochroleuca</name>
    <dbReference type="NCBI Taxonomy" id="152965"/>
    <lineage>
        <taxon>Eukaryota</taxon>
        <taxon>Fungi</taxon>
        <taxon>Dikarya</taxon>
        <taxon>Basidiomycota</taxon>
        <taxon>Agaricomycotina</taxon>
        <taxon>Agaricomycetes</taxon>
        <taxon>Russulales</taxon>
        <taxon>Russulaceae</taxon>
        <taxon>Russula</taxon>
    </lineage>
</organism>
<dbReference type="AlphaFoldDB" id="A0A9P5JY14"/>
<reference evidence="1" key="1">
    <citation type="submission" date="2019-10" db="EMBL/GenBank/DDBJ databases">
        <authorList>
            <consortium name="DOE Joint Genome Institute"/>
            <person name="Kuo A."/>
            <person name="Miyauchi S."/>
            <person name="Kiss E."/>
            <person name="Drula E."/>
            <person name="Kohler A."/>
            <person name="Sanchez-Garcia M."/>
            <person name="Andreopoulos B."/>
            <person name="Barry K.W."/>
            <person name="Bonito G."/>
            <person name="Buee M."/>
            <person name="Carver A."/>
            <person name="Chen C."/>
            <person name="Cichocki N."/>
            <person name="Clum A."/>
            <person name="Culley D."/>
            <person name="Crous P.W."/>
            <person name="Fauchery L."/>
            <person name="Girlanda M."/>
            <person name="Hayes R."/>
            <person name="Keri Z."/>
            <person name="LaButti K."/>
            <person name="Lipzen A."/>
            <person name="Lombard V."/>
            <person name="Magnuson J."/>
            <person name="Maillard F."/>
            <person name="Morin E."/>
            <person name="Murat C."/>
            <person name="Nolan M."/>
            <person name="Ohm R."/>
            <person name="Pangilinan J."/>
            <person name="Pereira M."/>
            <person name="Perotto S."/>
            <person name="Peter M."/>
            <person name="Riley R."/>
            <person name="Sitrit Y."/>
            <person name="Stielow B."/>
            <person name="Szollosi G."/>
            <person name="Zifcakova L."/>
            <person name="Stursova M."/>
            <person name="Spatafora J.W."/>
            <person name="Tedersoo L."/>
            <person name="Vaario L.-M."/>
            <person name="Yamada A."/>
            <person name="Yan M."/>
            <person name="Wang P."/>
            <person name="Xu J."/>
            <person name="Bruns T."/>
            <person name="Baldrian P."/>
            <person name="Vilgalys R."/>
            <person name="Henrissat B."/>
            <person name="Grigoriev I.V."/>
            <person name="Hibbett D."/>
            <person name="Nagy L.G."/>
            <person name="Martin F.M."/>
        </authorList>
    </citation>
    <scope>NUCLEOTIDE SEQUENCE</scope>
    <source>
        <strain evidence="1">Prilba</strain>
    </source>
</reference>
<gene>
    <name evidence="1" type="ORF">DFH94DRAFT_847743</name>
</gene>